<feature type="region of interest" description="Disordered" evidence="1">
    <location>
        <begin position="129"/>
        <end position="366"/>
    </location>
</feature>
<dbReference type="OrthoDB" id="2431475at2759"/>
<name>A0A1Y1ZMN1_9PLEO</name>
<evidence type="ECO:0000313" key="2">
    <source>
        <dbReference type="EMBL" id="ORY11500.1"/>
    </source>
</evidence>
<dbReference type="Proteomes" id="UP000193144">
    <property type="component" value="Unassembled WGS sequence"/>
</dbReference>
<dbReference type="PANTHER" id="PTHR40132:SF1">
    <property type="entry name" value="PRE-MRNA-SPLICING FACTOR 38B"/>
    <property type="match status" value="1"/>
</dbReference>
<dbReference type="EMBL" id="MCFA01000060">
    <property type="protein sequence ID" value="ORY11500.1"/>
    <property type="molecule type" value="Genomic_DNA"/>
</dbReference>
<feature type="compositionally biased region" description="Basic and acidic residues" evidence="1">
    <location>
        <begin position="129"/>
        <end position="148"/>
    </location>
</feature>
<proteinExistence type="predicted"/>
<keyword evidence="3" id="KW-1185">Reference proteome</keyword>
<comment type="caution">
    <text evidence="2">The sequence shown here is derived from an EMBL/GenBank/DDBJ whole genome shotgun (WGS) entry which is preliminary data.</text>
</comment>
<feature type="compositionally biased region" description="Basic and acidic residues" evidence="1">
    <location>
        <begin position="210"/>
        <end position="236"/>
    </location>
</feature>
<reference evidence="2 3" key="1">
    <citation type="submission" date="2016-07" db="EMBL/GenBank/DDBJ databases">
        <title>Pervasive Adenine N6-methylation of Active Genes in Fungi.</title>
        <authorList>
            <consortium name="DOE Joint Genome Institute"/>
            <person name="Mondo S.J."/>
            <person name="Dannebaum R.O."/>
            <person name="Kuo R.C."/>
            <person name="Labutti K."/>
            <person name="Haridas S."/>
            <person name="Kuo A."/>
            <person name="Salamov A."/>
            <person name="Ahrendt S.R."/>
            <person name="Lipzen A."/>
            <person name="Sullivan W."/>
            <person name="Andreopoulos W.B."/>
            <person name="Clum A."/>
            <person name="Lindquist E."/>
            <person name="Daum C."/>
            <person name="Ramamoorthy G.K."/>
            <person name="Gryganskyi A."/>
            <person name="Culley D."/>
            <person name="Magnuson J.K."/>
            <person name="James T.Y."/>
            <person name="O'Malley M.A."/>
            <person name="Stajich J.E."/>
            <person name="Spatafora J.W."/>
            <person name="Visel A."/>
            <person name="Grigoriev I.V."/>
        </authorList>
    </citation>
    <scope>NUCLEOTIDE SEQUENCE [LARGE SCALE GENOMIC DNA]</scope>
    <source>
        <strain evidence="2 3">CBS 115471</strain>
    </source>
</reference>
<dbReference type="PANTHER" id="PTHR40132">
    <property type="entry name" value="PRE-MRNA-SPLICING FACTOR 38B"/>
    <property type="match status" value="1"/>
</dbReference>
<dbReference type="AlphaFoldDB" id="A0A1Y1ZMN1"/>
<feature type="region of interest" description="Disordered" evidence="1">
    <location>
        <begin position="454"/>
        <end position="475"/>
    </location>
</feature>
<sequence>MFPARPTAAVCPCLASAGICSTSTAAAGPANAKTPFAFVSLLLPVSYHDAMPRDDINDDDYVANLLKQDAKNSTTRYSMVGLDALIPKRSQLRAPKPNTRFLRHIIRETDTHNAALLAKEAEESRARLRELERQRRRNEEGERRREQGRLTPPDGDEGSRRHAKRRRIDHSDDDADGKARSRRKDYSDDERGDTRRSRRDEHRSSKEHRSRTVKEGENDRRKAHRKDEDDGGENRNLRSSHSRQHRDRRRRYDSESDEGHHKSRRKDDSHRKDESHRKHRRRKSYSRSRSRSRSASPHSHKHHKSSRSQHRHRSSKHRSRSPDPKRSTRKRKSPNPQSDSDPLEAIVGPLPPPPQPVVRSKGRGAYKANSMAMDERFSSGYDPSVDVHLKSDAEDDWGDALEALRDRQKWKQQGADRLRHAGFTDEQVKKWEKGDEKNEEDVVWTKKGEGREWDRGKVVDDDGDVDLKADWGRLK</sequence>
<evidence type="ECO:0000256" key="1">
    <source>
        <dbReference type="SAM" id="MobiDB-lite"/>
    </source>
</evidence>
<accession>A0A1Y1ZMN1</accession>
<evidence type="ECO:0000313" key="3">
    <source>
        <dbReference type="Proteomes" id="UP000193144"/>
    </source>
</evidence>
<gene>
    <name evidence="2" type="ORF">BCR34DRAFT_565128</name>
</gene>
<evidence type="ECO:0008006" key="4">
    <source>
        <dbReference type="Google" id="ProtNLM"/>
    </source>
</evidence>
<protein>
    <recommendedName>
        <fullName evidence="4">Pre-mRNA-splicing factor 38B</fullName>
    </recommendedName>
</protein>
<feature type="compositionally biased region" description="Basic and acidic residues" evidence="1">
    <location>
        <begin position="250"/>
        <end position="276"/>
    </location>
</feature>
<dbReference type="STRING" id="1231657.A0A1Y1ZMN1"/>
<feature type="compositionally biased region" description="Basic and acidic residues" evidence="1">
    <location>
        <begin position="192"/>
        <end position="204"/>
    </location>
</feature>
<organism evidence="2 3">
    <name type="scientific">Clohesyomyces aquaticus</name>
    <dbReference type="NCBI Taxonomy" id="1231657"/>
    <lineage>
        <taxon>Eukaryota</taxon>
        <taxon>Fungi</taxon>
        <taxon>Dikarya</taxon>
        <taxon>Ascomycota</taxon>
        <taxon>Pezizomycotina</taxon>
        <taxon>Dothideomycetes</taxon>
        <taxon>Pleosporomycetidae</taxon>
        <taxon>Pleosporales</taxon>
        <taxon>Lindgomycetaceae</taxon>
        <taxon>Clohesyomyces</taxon>
    </lineage>
</organism>
<feature type="compositionally biased region" description="Basic residues" evidence="1">
    <location>
        <begin position="277"/>
        <end position="319"/>
    </location>
</feature>
<feature type="compositionally biased region" description="Basic residues" evidence="1">
    <location>
        <begin position="238"/>
        <end position="249"/>
    </location>
</feature>